<accession>A0ABY4LZ31</accession>
<dbReference type="RefSeq" id="WP_248861526.1">
    <property type="nucleotide sequence ID" value="NZ_CP086322.1"/>
</dbReference>
<keyword evidence="2" id="KW-1185">Reference proteome</keyword>
<protein>
    <submittedName>
        <fullName evidence="1">Phage Gp37/Gp68 family protein</fullName>
    </submittedName>
</protein>
<gene>
    <name evidence="1" type="ORF">K9S39_01635</name>
</gene>
<sequence length="71" mass="8025">MKVKWLSLEPLKEPLEFSDLSMFDWVVIEAQTETWQGEGADRKLVPAFGPPFVVSRARTAVRPPDRARAAV</sequence>
<dbReference type="EMBL" id="CP086322">
    <property type="protein sequence ID" value="UQA90759.1"/>
    <property type="molecule type" value="Genomic_DNA"/>
</dbReference>
<organism evidence="1 2">
    <name type="scientific">Streptomyces halobius</name>
    <dbReference type="NCBI Taxonomy" id="2879846"/>
    <lineage>
        <taxon>Bacteria</taxon>
        <taxon>Bacillati</taxon>
        <taxon>Actinomycetota</taxon>
        <taxon>Actinomycetes</taxon>
        <taxon>Kitasatosporales</taxon>
        <taxon>Streptomycetaceae</taxon>
        <taxon>Streptomyces</taxon>
    </lineage>
</organism>
<evidence type="ECO:0000313" key="2">
    <source>
        <dbReference type="Proteomes" id="UP000830115"/>
    </source>
</evidence>
<name>A0ABY4LZ31_9ACTN</name>
<reference evidence="1" key="1">
    <citation type="submission" date="2021-10" db="EMBL/GenBank/DDBJ databases">
        <title>Streptomyces nigrumlapis sp.nov.,an antimicrobial producing actinobacterium isolated from Black Gobi rocks.</title>
        <authorList>
            <person name="Wen Y."/>
            <person name="Zhang W."/>
            <person name="Liu X.G."/>
        </authorList>
    </citation>
    <scope>NUCLEOTIDE SEQUENCE</scope>
    <source>
        <strain evidence="1">ST13-2-2</strain>
    </source>
</reference>
<proteinExistence type="predicted"/>
<dbReference type="Proteomes" id="UP000830115">
    <property type="component" value="Chromosome"/>
</dbReference>
<evidence type="ECO:0000313" key="1">
    <source>
        <dbReference type="EMBL" id="UQA90759.1"/>
    </source>
</evidence>